<protein>
    <recommendedName>
        <fullName evidence="4">Verru_Chthon cassette protein B</fullName>
    </recommendedName>
</protein>
<evidence type="ECO:0008006" key="4">
    <source>
        <dbReference type="Google" id="ProtNLM"/>
    </source>
</evidence>
<reference evidence="2 3" key="1">
    <citation type="journal article" date="2011" name="J. Bacteriol.">
        <title>Genome sequence of Chthoniobacter flavus Ellin428, an aerobic heterotrophic soil bacterium.</title>
        <authorList>
            <person name="Kant R."/>
            <person name="van Passel M.W."/>
            <person name="Palva A."/>
            <person name="Lucas S."/>
            <person name="Lapidus A."/>
            <person name="Glavina Del Rio T."/>
            <person name="Dalin E."/>
            <person name="Tice H."/>
            <person name="Bruce D."/>
            <person name="Goodwin L."/>
            <person name="Pitluck S."/>
            <person name="Larimer F.W."/>
            <person name="Land M.L."/>
            <person name="Hauser L."/>
            <person name="Sangwan P."/>
            <person name="de Vos W.M."/>
            <person name="Janssen P.H."/>
            <person name="Smidt H."/>
        </authorList>
    </citation>
    <scope>NUCLEOTIDE SEQUENCE [LARGE SCALE GENOMIC DNA]</scope>
    <source>
        <strain evidence="2 3">Ellin428</strain>
    </source>
</reference>
<keyword evidence="1" id="KW-0472">Membrane</keyword>
<dbReference type="eggNOG" id="ENOG502ZJIB">
    <property type="taxonomic scope" value="Bacteria"/>
</dbReference>
<evidence type="ECO:0000313" key="3">
    <source>
        <dbReference type="Proteomes" id="UP000005824"/>
    </source>
</evidence>
<dbReference type="STRING" id="497964.CfE428DRAFT_1809"/>
<keyword evidence="1" id="KW-0812">Transmembrane</keyword>
<gene>
    <name evidence="2" type="ORF">CfE428DRAFT_1809</name>
</gene>
<dbReference type="InterPro" id="IPR012902">
    <property type="entry name" value="N_methyl_site"/>
</dbReference>
<comment type="caution">
    <text evidence="2">The sequence shown here is derived from an EMBL/GenBank/DDBJ whole genome shotgun (WGS) entry which is preliminary data.</text>
</comment>
<dbReference type="InParanoid" id="B4CYS1"/>
<dbReference type="RefSeq" id="WP_006979135.1">
    <property type="nucleotide sequence ID" value="NZ_ABVL01000004.1"/>
</dbReference>
<organism evidence="2 3">
    <name type="scientific">Chthoniobacter flavus Ellin428</name>
    <dbReference type="NCBI Taxonomy" id="497964"/>
    <lineage>
        <taxon>Bacteria</taxon>
        <taxon>Pseudomonadati</taxon>
        <taxon>Verrucomicrobiota</taxon>
        <taxon>Spartobacteria</taxon>
        <taxon>Chthoniobacterales</taxon>
        <taxon>Chthoniobacteraceae</taxon>
        <taxon>Chthoniobacter</taxon>
    </lineage>
</organism>
<dbReference type="Proteomes" id="UP000005824">
    <property type="component" value="Unassembled WGS sequence"/>
</dbReference>
<name>B4CYS1_9BACT</name>
<dbReference type="PROSITE" id="PS00409">
    <property type="entry name" value="PROKAR_NTER_METHYL"/>
    <property type="match status" value="1"/>
</dbReference>
<proteinExistence type="predicted"/>
<keyword evidence="3" id="KW-1185">Reference proteome</keyword>
<accession>B4CYS1</accession>
<dbReference type="AlphaFoldDB" id="B4CYS1"/>
<evidence type="ECO:0000313" key="2">
    <source>
        <dbReference type="EMBL" id="EDY20612.1"/>
    </source>
</evidence>
<sequence>MKQGNDRHSGFSLVEVALALGIAVFALVAIIGLIPVGLNSNQASSEQTVAAGLAAGLVADLRTTPVVVPAAEENSPRYQVPLPLSGSVTHSLFLKEDGSVAGGIDANADPSLDPRYRVTLFITAPTDTTQKTATTVRILITWPAMADPKGAVAPAKYSGSYEVITALNRN</sequence>
<dbReference type="EMBL" id="ABVL01000004">
    <property type="protein sequence ID" value="EDY20612.1"/>
    <property type="molecule type" value="Genomic_DNA"/>
</dbReference>
<feature type="transmembrane region" description="Helical" evidence="1">
    <location>
        <begin position="12"/>
        <end position="38"/>
    </location>
</feature>
<evidence type="ECO:0000256" key="1">
    <source>
        <dbReference type="SAM" id="Phobius"/>
    </source>
</evidence>
<keyword evidence="1" id="KW-1133">Transmembrane helix</keyword>